<dbReference type="Proteomes" id="UP000016927">
    <property type="component" value="Unassembled WGS sequence"/>
</dbReference>
<dbReference type="HOGENOM" id="CLU_767461_0_0_1"/>
<dbReference type="EMBL" id="KB908942">
    <property type="protein sequence ID" value="EOB14181.1"/>
    <property type="molecule type" value="Genomic_DNA"/>
</dbReference>
<name>R0KTN6_NOSB1</name>
<gene>
    <name evidence="1" type="ORF">NBO_34g0031</name>
</gene>
<protein>
    <submittedName>
        <fullName evidence="1">Uncharacterized protein</fullName>
    </submittedName>
</protein>
<sequence>MIIFAYFLFSSLKHVMVQRQSRYFLSYEFCGTHERNNEDVLQSISFKFPQLDPFQIDPNLFSSKILRKKEDQTTPSIVQGFVSSSLAKHFTLLKNNTFFILSMEYKNHLNTYEKFYLYSFKQDNFKFIFEGAANHVLFDYTHNILAEFINLFMSVSSEIPFELLYEKASGKKYIKNKKLEFLTDRDQLLNVLKNFKILSESISETSTNSFVLNNVMDIINDVSNDYVKNLRLLDKHIFDLYKISTITMDFFKIFKEFIDANFIEKIKTGYHLYPVNTNELLINHKFTITKYITFYVIGNFTLDDTKIRLYKDDKECDHELNFTIFGNYIMLDYNEVAPFYGYYVKIEFRNKNESRLIKIMS</sequence>
<reference evidence="1 2" key="1">
    <citation type="journal article" date="2013" name="BMC Genomics">
        <title>Comparative genomics of parasitic silkworm microsporidia reveal an association between genome expansion and host adaptation.</title>
        <authorList>
            <person name="Pan G."/>
            <person name="Xu J."/>
            <person name="Li T."/>
            <person name="Xia Q."/>
            <person name="Liu S.L."/>
            <person name="Zhang G."/>
            <person name="Li S."/>
            <person name="Li C."/>
            <person name="Liu H."/>
            <person name="Yang L."/>
            <person name="Liu T."/>
            <person name="Zhang X."/>
            <person name="Wu Z."/>
            <person name="Fan W."/>
            <person name="Dang X."/>
            <person name="Xiang H."/>
            <person name="Tao M."/>
            <person name="Li Y."/>
            <person name="Hu J."/>
            <person name="Li Z."/>
            <person name="Lin L."/>
            <person name="Luo J."/>
            <person name="Geng L."/>
            <person name="Wang L."/>
            <person name="Long M."/>
            <person name="Wan Y."/>
            <person name="He N."/>
            <person name="Zhang Z."/>
            <person name="Lu C."/>
            <person name="Keeling P.J."/>
            <person name="Wang J."/>
            <person name="Xiang Z."/>
            <person name="Zhou Z."/>
        </authorList>
    </citation>
    <scope>NUCLEOTIDE SEQUENCE [LARGE SCALE GENOMIC DNA]</scope>
    <source>
        <strain evidence="2">CQ1 / CVCC 102059</strain>
    </source>
</reference>
<proteinExistence type="predicted"/>
<accession>R0KTN6</accession>
<keyword evidence="2" id="KW-1185">Reference proteome</keyword>
<dbReference type="VEuPathDB" id="MicrosporidiaDB:NBO_34g0031"/>
<evidence type="ECO:0000313" key="1">
    <source>
        <dbReference type="EMBL" id="EOB14181.1"/>
    </source>
</evidence>
<dbReference type="AlphaFoldDB" id="R0KTN6"/>
<organism evidence="1 2">
    <name type="scientific">Nosema bombycis (strain CQ1 / CVCC 102059)</name>
    <name type="common">Microsporidian parasite</name>
    <name type="synonym">Pebrine of silkworm</name>
    <dbReference type="NCBI Taxonomy" id="578461"/>
    <lineage>
        <taxon>Eukaryota</taxon>
        <taxon>Fungi</taxon>
        <taxon>Fungi incertae sedis</taxon>
        <taxon>Microsporidia</taxon>
        <taxon>Nosematidae</taxon>
        <taxon>Nosema</taxon>
    </lineage>
</organism>
<evidence type="ECO:0000313" key="2">
    <source>
        <dbReference type="Proteomes" id="UP000016927"/>
    </source>
</evidence>